<evidence type="ECO:0000256" key="1">
    <source>
        <dbReference type="SAM" id="MobiDB-lite"/>
    </source>
</evidence>
<reference evidence="2" key="1">
    <citation type="submission" date="2021-01" db="EMBL/GenBank/DDBJ databases">
        <authorList>
            <person name="Kaushik A."/>
        </authorList>
    </citation>
    <scope>NUCLEOTIDE SEQUENCE</scope>
    <source>
        <strain evidence="2">AG5</strain>
    </source>
</reference>
<organism evidence="2 3">
    <name type="scientific">Rhizoctonia solani</name>
    <dbReference type="NCBI Taxonomy" id="456999"/>
    <lineage>
        <taxon>Eukaryota</taxon>
        <taxon>Fungi</taxon>
        <taxon>Dikarya</taxon>
        <taxon>Basidiomycota</taxon>
        <taxon>Agaricomycotina</taxon>
        <taxon>Agaricomycetes</taxon>
        <taxon>Cantharellales</taxon>
        <taxon>Ceratobasidiaceae</taxon>
        <taxon>Rhizoctonia</taxon>
    </lineage>
</organism>
<evidence type="ECO:0000313" key="2">
    <source>
        <dbReference type="EMBL" id="CAE7182390.1"/>
    </source>
</evidence>
<dbReference type="Proteomes" id="UP000663827">
    <property type="component" value="Unassembled WGS sequence"/>
</dbReference>
<dbReference type="AlphaFoldDB" id="A0A8H3E5Y1"/>
<comment type="caution">
    <text evidence="2">The sequence shown here is derived from an EMBL/GenBank/DDBJ whole genome shotgun (WGS) entry which is preliminary data.</text>
</comment>
<proteinExistence type="predicted"/>
<feature type="region of interest" description="Disordered" evidence="1">
    <location>
        <begin position="1"/>
        <end position="27"/>
    </location>
</feature>
<sequence length="188" mass="19964">MCAQPSLTLPTVSTRNEARANQNDTNGNKLSVADSLVLLQSLKQSRSIWLTKAFLRFSTGSKDKTDQVNPAPPPHTLSLAGSCDVEIGPHLFPQTKIFFVQYQYRQPPPPVASTSVPPRPAAPPAAALTAQHPPPITVSHELHAKVLAAASKDPDLNHILQLASRGGASVSQLRTLGTVIKAIEAGST</sequence>
<name>A0A8H3E5Y1_9AGAM</name>
<evidence type="ECO:0000313" key="3">
    <source>
        <dbReference type="Proteomes" id="UP000663827"/>
    </source>
</evidence>
<dbReference type="EMBL" id="CAJNJQ010002677">
    <property type="protein sequence ID" value="CAE7182390.1"/>
    <property type="molecule type" value="Genomic_DNA"/>
</dbReference>
<protein>
    <submittedName>
        <fullName evidence="2">Uncharacterized protein</fullName>
    </submittedName>
</protein>
<accession>A0A8H3E5Y1</accession>
<gene>
    <name evidence="2" type="ORF">RDB_LOCUS118309</name>
</gene>